<dbReference type="Proteomes" id="UP000006072">
    <property type="component" value="Unassembled WGS sequence"/>
</dbReference>
<evidence type="ECO:0000256" key="2">
    <source>
        <dbReference type="ARBA" id="ARBA00023002"/>
    </source>
</evidence>
<dbReference type="CDD" id="cd05233">
    <property type="entry name" value="SDR_c"/>
    <property type="match status" value="1"/>
</dbReference>
<dbReference type="PROSITE" id="PS00061">
    <property type="entry name" value="ADH_SHORT"/>
    <property type="match status" value="1"/>
</dbReference>
<evidence type="ECO:0000259" key="3">
    <source>
        <dbReference type="SMART" id="SM00822"/>
    </source>
</evidence>
<keyword evidence="5" id="KW-1185">Reference proteome</keyword>
<dbReference type="AlphaFoldDB" id="K0UVS4"/>
<dbReference type="InterPro" id="IPR020904">
    <property type="entry name" value="Sc_DH/Rdtase_CS"/>
</dbReference>
<evidence type="ECO:0000313" key="4">
    <source>
        <dbReference type="EMBL" id="EJZ06713.1"/>
    </source>
</evidence>
<proteinExistence type="inferred from homology"/>
<gene>
    <name evidence="4" type="ORF">MVAC_21093</name>
</gene>
<evidence type="ECO:0000313" key="5">
    <source>
        <dbReference type="Proteomes" id="UP000006072"/>
    </source>
</evidence>
<dbReference type="Pfam" id="PF13561">
    <property type="entry name" value="adh_short_C2"/>
    <property type="match status" value="1"/>
</dbReference>
<dbReference type="PANTHER" id="PTHR43639:SF1">
    <property type="entry name" value="SHORT-CHAIN DEHYDROGENASE_REDUCTASE FAMILY PROTEIN"/>
    <property type="match status" value="1"/>
</dbReference>
<keyword evidence="2" id="KW-0560">Oxidoreductase</keyword>
<dbReference type="PRINTS" id="PR00080">
    <property type="entry name" value="SDRFAMILY"/>
</dbReference>
<dbReference type="PATRIC" id="fig|1194972.3.peg.4206"/>
<accession>K0UVS4</accession>
<dbReference type="GO" id="GO:0016491">
    <property type="term" value="F:oxidoreductase activity"/>
    <property type="evidence" value="ECO:0007669"/>
    <property type="project" value="UniProtKB-KW"/>
</dbReference>
<protein>
    <recommendedName>
        <fullName evidence="3">Ketoreductase domain-containing protein</fullName>
    </recommendedName>
</protein>
<dbReference type="HOGENOM" id="CLU_010194_1_0_11"/>
<feature type="domain" description="Ketoreductase" evidence="3">
    <location>
        <begin position="4"/>
        <end position="180"/>
    </location>
</feature>
<dbReference type="InterPro" id="IPR036291">
    <property type="entry name" value="NAD(P)-bd_dom_sf"/>
</dbReference>
<dbReference type="EMBL" id="ALQA01000054">
    <property type="protein sequence ID" value="EJZ06713.1"/>
    <property type="molecule type" value="Genomic_DNA"/>
</dbReference>
<dbReference type="InterPro" id="IPR057326">
    <property type="entry name" value="KR_dom"/>
</dbReference>
<evidence type="ECO:0000256" key="1">
    <source>
        <dbReference type="ARBA" id="ARBA00006484"/>
    </source>
</evidence>
<organism evidence="4 5">
    <name type="scientific">Mycolicibacterium vaccae ATCC 25954</name>
    <dbReference type="NCBI Taxonomy" id="1194972"/>
    <lineage>
        <taxon>Bacteria</taxon>
        <taxon>Bacillati</taxon>
        <taxon>Actinomycetota</taxon>
        <taxon>Actinomycetes</taxon>
        <taxon>Mycobacteriales</taxon>
        <taxon>Mycobacteriaceae</taxon>
        <taxon>Mycolicibacterium</taxon>
    </lineage>
</organism>
<dbReference type="SUPFAM" id="SSF51735">
    <property type="entry name" value="NAD(P)-binding Rossmann-fold domains"/>
    <property type="match status" value="1"/>
</dbReference>
<comment type="caution">
    <text evidence="4">The sequence shown here is derived from an EMBL/GenBank/DDBJ whole genome shotgun (WGS) entry which is preliminary data.</text>
</comment>
<dbReference type="eggNOG" id="COG1028">
    <property type="taxonomic scope" value="Bacteria"/>
</dbReference>
<dbReference type="Gene3D" id="3.40.50.720">
    <property type="entry name" value="NAD(P)-binding Rossmann-like Domain"/>
    <property type="match status" value="1"/>
</dbReference>
<comment type="similarity">
    <text evidence="1">Belongs to the short-chain dehydrogenases/reductases (SDR) family.</text>
</comment>
<name>K0UVS4_MYCVA</name>
<dbReference type="InterPro" id="IPR002347">
    <property type="entry name" value="SDR_fam"/>
</dbReference>
<dbReference type="PRINTS" id="PR00081">
    <property type="entry name" value="GDHRDH"/>
</dbReference>
<dbReference type="FunFam" id="3.40.50.720:FF:000084">
    <property type="entry name" value="Short-chain dehydrogenase reductase"/>
    <property type="match status" value="1"/>
</dbReference>
<dbReference type="SMART" id="SM00822">
    <property type="entry name" value="PKS_KR"/>
    <property type="match status" value="1"/>
</dbReference>
<sequence length="246" mass="25393">MAGRKVLVTGAATGIGAAAVRALVDAEALVAATYHQSEPPEGLPAHWRRCDVRDADDVDEAVGYAVRTLDGLDVVIHAAGHWQPGVPGSLTGDDIERQLATNLKSTIFVNQSGYAAMRQKGGQIINFGSAEAAMGSPMSAVYAAAKGAVHAWTRSAARAWANDGVTVNAVAPAVQTPGADRVREFLGPDMAPLMDQQLQMSIPLGGRLGDPAADVAPVLLFLSSPAARFITGQLLAVDGGLMMVGS</sequence>
<dbReference type="PANTHER" id="PTHR43639">
    <property type="entry name" value="OXIDOREDUCTASE, SHORT-CHAIN DEHYDROGENASE/REDUCTASE FAMILY (AFU_ORTHOLOGUE AFUA_5G02870)"/>
    <property type="match status" value="1"/>
</dbReference>
<reference evidence="4 5" key="1">
    <citation type="journal article" date="2012" name="J. Bacteriol.">
        <title>Complete Genome Sequence of Mycobacterium vaccae Type Strain ATCC 25954.</title>
        <authorList>
            <person name="Ho Y.S."/>
            <person name="Adroub S.A."/>
            <person name="Abadi M."/>
            <person name="Al Alwan B."/>
            <person name="Alkhateeb R."/>
            <person name="Gao G."/>
            <person name="Ragab A."/>
            <person name="Ali S."/>
            <person name="van Soolingen D."/>
            <person name="Bitter W."/>
            <person name="Pain A."/>
            <person name="Abdallah A.M."/>
        </authorList>
    </citation>
    <scope>NUCLEOTIDE SEQUENCE [LARGE SCALE GENOMIC DNA]</scope>
    <source>
        <strain evidence="4 5">ATCC 25954</strain>
    </source>
</reference>